<evidence type="ECO:0000256" key="3">
    <source>
        <dbReference type="ARBA" id="ARBA00022729"/>
    </source>
</evidence>
<reference evidence="7" key="1">
    <citation type="journal article" date="2019" name="Int. J. Syst. Evol. Microbiol.">
        <title>The Global Catalogue of Microorganisms (GCM) 10K type strain sequencing project: providing services to taxonomists for standard genome sequencing and annotation.</title>
        <authorList>
            <consortium name="The Broad Institute Genomics Platform"/>
            <consortium name="The Broad Institute Genome Sequencing Center for Infectious Disease"/>
            <person name="Wu L."/>
            <person name="Ma J."/>
        </authorList>
    </citation>
    <scope>NUCLEOTIDE SEQUENCE [LARGE SCALE GENOMIC DNA]</scope>
    <source>
        <strain evidence="7">JCM 17986</strain>
    </source>
</reference>
<feature type="region of interest" description="Disordered" evidence="4">
    <location>
        <begin position="1"/>
        <end position="38"/>
    </location>
</feature>
<dbReference type="Gene3D" id="3.10.105.10">
    <property type="entry name" value="Dipeptide-binding Protein, Domain 3"/>
    <property type="match status" value="1"/>
</dbReference>
<dbReference type="SUPFAM" id="SSF53850">
    <property type="entry name" value="Periplasmic binding protein-like II"/>
    <property type="match status" value="1"/>
</dbReference>
<dbReference type="PIRSF" id="PIRSF002741">
    <property type="entry name" value="MppA"/>
    <property type="match status" value="1"/>
</dbReference>
<proteinExistence type="inferred from homology"/>
<feature type="domain" description="Solute-binding protein family 5" evidence="5">
    <location>
        <begin position="122"/>
        <end position="471"/>
    </location>
</feature>
<dbReference type="Pfam" id="PF00496">
    <property type="entry name" value="SBP_bac_5"/>
    <property type="match status" value="1"/>
</dbReference>
<dbReference type="InterPro" id="IPR000914">
    <property type="entry name" value="SBP_5_dom"/>
</dbReference>
<dbReference type="InterPro" id="IPR039424">
    <property type="entry name" value="SBP_5"/>
</dbReference>
<dbReference type="EMBL" id="BAABHS010000020">
    <property type="protein sequence ID" value="GAA4978795.1"/>
    <property type="molecule type" value="Genomic_DNA"/>
</dbReference>
<evidence type="ECO:0000313" key="6">
    <source>
        <dbReference type="EMBL" id="GAA4978795.1"/>
    </source>
</evidence>
<organism evidence="6 7">
    <name type="scientific">Yinghuangia aomiensis</name>
    <dbReference type="NCBI Taxonomy" id="676205"/>
    <lineage>
        <taxon>Bacteria</taxon>
        <taxon>Bacillati</taxon>
        <taxon>Actinomycetota</taxon>
        <taxon>Actinomycetes</taxon>
        <taxon>Kitasatosporales</taxon>
        <taxon>Streptomycetaceae</taxon>
        <taxon>Yinghuangia</taxon>
    </lineage>
</organism>
<evidence type="ECO:0000313" key="7">
    <source>
        <dbReference type="Proteomes" id="UP001500466"/>
    </source>
</evidence>
<evidence type="ECO:0000256" key="4">
    <source>
        <dbReference type="SAM" id="MobiDB-lite"/>
    </source>
</evidence>
<dbReference type="InterPro" id="IPR030678">
    <property type="entry name" value="Peptide/Ni-bd"/>
</dbReference>
<keyword evidence="3" id="KW-0732">Signal</keyword>
<comment type="similarity">
    <text evidence="1">Belongs to the bacterial solute-binding protein 5 family.</text>
</comment>
<dbReference type="CDD" id="cd00995">
    <property type="entry name" value="PBP2_NikA_DppA_OppA_like"/>
    <property type="match status" value="1"/>
</dbReference>
<dbReference type="PANTHER" id="PTHR30290:SF9">
    <property type="entry name" value="OLIGOPEPTIDE-BINDING PROTEIN APPA"/>
    <property type="match status" value="1"/>
</dbReference>
<gene>
    <name evidence="6" type="ORF">GCM10023205_53740</name>
</gene>
<evidence type="ECO:0000259" key="5">
    <source>
        <dbReference type="Pfam" id="PF00496"/>
    </source>
</evidence>
<accession>A0ABP9HU50</accession>
<name>A0ABP9HU50_9ACTN</name>
<protein>
    <submittedName>
        <fullName evidence="6">ABC transporter substrate-binding protein</fullName>
    </submittedName>
</protein>
<dbReference type="PANTHER" id="PTHR30290">
    <property type="entry name" value="PERIPLASMIC BINDING COMPONENT OF ABC TRANSPORTER"/>
    <property type="match status" value="1"/>
</dbReference>
<dbReference type="Gene3D" id="3.40.190.10">
    <property type="entry name" value="Periplasmic binding protein-like II"/>
    <property type="match status" value="1"/>
</dbReference>
<dbReference type="Proteomes" id="UP001500466">
    <property type="component" value="Unassembled WGS sequence"/>
</dbReference>
<comment type="caution">
    <text evidence="6">The sequence shown here is derived from an EMBL/GenBank/DDBJ whole genome shotgun (WGS) entry which is preliminary data.</text>
</comment>
<keyword evidence="2" id="KW-0813">Transport</keyword>
<sequence length="563" mass="60243">MTRGSDGIDASRALLTPPMGKVADPVTRAQTAPHAPIPRRRRLAAAAVVLAMAASAGCAGESTDKPQPYGTPAHGGTLTFALPSDATSLSPFGASYQNVGDGSRLTALYDTLVGTDPATGSVQPHLAEALTPSGTPAADFTRVWTLTLRAGVKFSDGTPLDAAAVKFNWERHKDPRTGSYQRAAANNIAALTVADPLHLKITLPNPNANFDRLVAHSLSFIASPLSLNTKPADELSGAGPFLLKSWHPGHDMVLTRNPGYWQSPQGLPYLDQIRYVVDRDADNATLAVGKDIDMTLTIDGQTAAAADRAGKGVERVGLSAGGPAIIFNLNRPPFDDPKARQAIAYALDQREIDTRLYRGEGVPAKGIFTSSSPLGSSQLTEPAGDPTQAARLFAELTGNGTRKFSFTYIGLENPQTAAFAQFMQEKLNRYPGVAMTVQLLDIPTYVRTVRPDSDGWSIAIGAEWIDDPEPGLFDLVHTGGSANLGGYHSSTADQALERARLTIDPEQRHDAYVAVQQELNKDLPFWVYQEAFCAVIFGPHVTGVQTINDGLVQWDRIGLRDSR</sequence>
<keyword evidence="7" id="KW-1185">Reference proteome</keyword>
<evidence type="ECO:0000256" key="2">
    <source>
        <dbReference type="ARBA" id="ARBA00022448"/>
    </source>
</evidence>
<evidence type="ECO:0000256" key="1">
    <source>
        <dbReference type="ARBA" id="ARBA00005695"/>
    </source>
</evidence>